<dbReference type="EMBL" id="PUHY01000012">
    <property type="protein sequence ID" value="PQO32388.1"/>
    <property type="molecule type" value="Genomic_DNA"/>
</dbReference>
<dbReference type="GO" id="GO:0006508">
    <property type="term" value="P:proteolysis"/>
    <property type="evidence" value="ECO:0007669"/>
    <property type="project" value="InterPro"/>
</dbReference>
<comment type="caution">
    <text evidence="3">The sequence shown here is derived from an EMBL/GenBank/DDBJ whole genome shotgun (WGS) entry which is preliminary data.</text>
</comment>
<proteinExistence type="predicted"/>
<dbReference type="AlphaFoldDB" id="A0A2S8FJN5"/>
<dbReference type="OrthoDB" id="290408at2"/>
<dbReference type="SUPFAM" id="SSF53474">
    <property type="entry name" value="alpha/beta-Hydrolases"/>
    <property type="match status" value="1"/>
</dbReference>
<evidence type="ECO:0000259" key="2">
    <source>
        <dbReference type="Pfam" id="PF00326"/>
    </source>
</evidence>
<keyword evidence="1" id="KW-0378">Hydrolase</keyword>
<dbReference type="Pfam" id="PF00326">
    <property type="entry name" value="Peptidase_S9"/>
    <property type="match status" value="1"/>
</dbReference>
<protein>
    <recommendedName>
        <fullName evidence="2">Peptidase S9 prolyl oligopeptidase catalytic domain-containing protein</fullName>
    </recommendedName>
</protein>
<accession>A0A2S8FJN5</accession>
<dbReference type="Gene3D" id="3.40.50.1820">
    <property type="entry name" value="alpha/beta hydrolase"/>
    <property type="match status" value="1"/>
</dbReference>
<dbReference type="PANTHER" id="PTHR22946">
    <property type="entry name" value="DIENELACTONE HYDROLASE DOMAIN-CONTAINING PROTEIN-RELATED"/>
    <property type="match status" value="1"/>
</dbReference>
<dbReference type="GO" id="GO:0052689">
    <property type="term" value="F:carboxylic ester hydrolase activity"/>
    <property type="evidence" value="ECO:0007669"/>
    <property type="project" value="UniProtKB-ARBA"/>
</dbReference>
<dbReference type="GO" id="GO:0008236">
    <property type="term" value="F:serine-type peptidase activity"/>
    <property type="evidence" value="ECO:0007669"/>
    <property type="project" value="InterPro"/>
</dbReference>
<dbReference type="InterPro" id="IPR029058">
    <property type="entry name" value="AB_hydrolase_fold"/>
</dbReference>
<dbReference type="Proteomes" id="UP000238322">
    <property type="component" value="Unassembled WGS sequence"/>
</dbReference>
<evidence type="ECO:0000313" key="4">
    <source>
        <dbReference type="Proteomes" id="UP000238322"/>
    </source>
</evidence>
<organism evidence="3 4">
    <name type="scientific">Blastopirellula marina</name>
    <dbReference type="NCBI Taxonomy" id="124"/>
    <lineage>
        <taxon>Bacteria</taxon>
        <taxon>Pseudomonadati</taxon>
        <taxon>Planctomycetota</taxon>
        <taxon>Planctomycetia</taxon>
        <taxon>Pirellulales</taxon>
        <taxon>Pirellulaceae</taxon>
        <taxon>Blastopirellula</taxon>
    </lineage>
</organism>
<evidence type="ECO:0000313" key="3">
    <source>
        <dbReference type="EMBL" id="PQO32388.1"/>
    </source>
</evidence>
<dbReference type="RefSeq" id="WP_105331401.1">
    <property type="nucleotide sequence ID" value="NZ_PUHY01000012.1"/>
</dbReference>
<reference evidence="3 4" key="1">
    <citation type="submission" date="2018-02" db="EMBL/GenBank/DDBJ databases">
        <title>Comparative genomes isolates from brazilian mangrove.</title>
        <authorList>
            <person name="Araujo J.E."/>
            <person name="Taketani R.G."/>
            <person name="Silva M.C.P."/>
            <person name="Loureco M.V."/>
            <person name="Andreote F.D."/>
        </authorList>
    </citation>
    <scope>NUCLEOTIDE SEQUENCE [LARGE SCALE GENOMIC DNA]</scope>
    <source>
        <strain evidence="3 4">Hex-1 MGV</strain>
    </source>
</reference>
<feature type="domain" description="Peptidase S9 prolyl oligopeptidase catalytic" evidence="2">
    <location>
        <begin position="181"/>
        <end position="360"/>
    </location>
</feature>
<gene>
    <name evidence="3" type="ORF">C5Y83_19375</name>
</gene>
<sequence length="381" mass="41432">MATREKMRFSADRNGFLDTGNQWFVTSRFNRRDSLVTMKLPPSAVFVTTLAGSSFMSLRLSLILSGFLLCSISLVGCSRQAPIQETIVEEEIVEKLLGAPDRLTSLVKQVPDATYQSVENGVRRATVKTRLPDGGMMTLWVYQPDPLPSGKLPCVFIAPAGTRLVHGSELGKGAEAEHIPWAKAGFTVVAYELSGDPGSDNASNAQMKTAAEQFRGAKSGLLNAQVAMAYAKEKLPFVDSRRFYTAGHSSAGTMSLYVAEMDPQVKACVAFMPAVDVRAWLGVQGLTTIQQNNIVPEAGAYVSKISPMTYMDRLSQPTFLVYVGNDDKAITGPAEKFAKQMQDLGKDITVVKIPTGTHYGSMIQEGIPLAIEWLKMVDSMN</sequence>
<dbReference type="InterPro" id="IPR001375">
    <property type="entry name" value="Peptidase_S9_cat"/>
</dbReference>
<dbReference type="PANTHER" id="PTHR22946:SF9">
    <property type="entry name" value="POLYKETIDE TRANSFERASE AF380"/>
    <property type="match status" value="1"/>
</dbReference>
<name>A0A2S8FJN5_9BACT</name>
<dbReference type="InterPro" id="IPR050261">
    <property type="entry name" value="FrsA_esterase"/>
</dbReference>
<evidence type="ECO:0000256" key="1">
    <source>
        <dbReference type="ARBA" id="ARBA00022801"/>
    </source>
</evidence>